<dbReference type="Pfam" id="PF12796">
    <property type="entry name" value="Ank_2"/>
    <property type="match status" value="2"/>
</dbReference>
<name>A0A381Z1V9_9ZZZZ</name>
<dbReference type="PRINTS" id="PR01415">
    <property type="entry name" value="ANKYRIN"/>
</dbReference>
<dbReference type="AlphaFoldDB" id="A0A381Z1V9"/>
<proteinExistence type="predicted"/>
<sequence>VKVSHKIDQFTNRNPGFTWSHKAGTLVLLFGVIFTIVARGDSFSIAGAVEARNPARTSKLLSSQIDVNAPQVDGMTALHWAAHHDDWELGKTLLDLGANASAKNRYGITPLYLACVNGNANLVRALLEAGADPNATVSGGETALMTAARTGDIDVVTTLVSAGAGIDVKERNGQTAAMWAAAEGHSDVIRALLSAGADFQSPLKRSGYTPFFFAVREGRTEVVRMLLDAGASINAVMKPSKSGGKRPKKGTSPLLLAVENGHYDLAVELLDAGADPNDDRSGFTLLHSLTWIRKPDIGESAAGDPKPQGFGRRNSDQFIRELVARGADVDARLKKGRRAGRGRVSVVGATPIFLAADRADLAYMKLLVELGADPLISNEDGTTPLMVAAGIGSTAPEEEAGSEAECLAAVKYLVSLGADINTVDANGETAMHGAAYKNIPSMAEYLDELGADIRIWNTKNALNRTP</sequence>
<keyword evidence="1" id="KW-0677">Repeat</keyword>
<dbReference type="Gene3D" id="1.25.40.20">
    <property type="entry name" value="Ankyrin repeat-containing domain"/>
    <property type="match status" value="3"/>
</dbReference>
<feature type="non-terminal residue" evidence="3">
    <location>
        <position position="1"/>
    </location>
</feature>
<reference evidence="3" key="1">
    <citation type="submission" date="2018-05" db="EMBL/GenBank/DDBJ databases">
        <authorList>
            <person name="Lanie J.A."/>
            <person name="Ng W.-L."/>
            <person name="Kazmierczak K.M."/>
            <person name="Andrzejewski T.M."/>
            <person name="Davidsen T.M."/>
            <person name="Wayne K.J."/>
            <person name="Tettelin H."/>
            <person name="Glass J.I."/>
            <person name="Rusch D."/>
            <person name="Podicherti R."/>
            <person name="Tsui H.-C.T."/>
            <person name="Winkler M.E."/>
        </authorList>
    </citation>
    <scope>NUCLEOTIDE SEQUENCE</scope>
</reference>
<dbReference type="InterPro" id="IPR002110">
    <property type="entry name" value="Ankyrin_rpt"/>
</dbReference>
<keyword evidence="2" id="KW-0040">ANK repeat</keyword>
<dbReference type="Pfam" id="PF00023">
    <property type="entry name" value="Ank"/>
    <property type="match status" value="1"/>
</dbReference>
<gene>
    <name evidence="3" type="ORF">METZ01_LOCUS135736</name>
</gene>
<dbReference type="InterPro" id="IPR036770">
    <property type="entry name" value="Ankyrin_rpt-contain_sf"/>
</dbReference>
<dbReference type="Pfam" id="PF13637">
    <property type="entry name" value="Ank_4"/>
    <property type="match status" value="1"/>
</dbReference>
<evidence type="ECO:0000256" key="2">
    <source>
        <dbReference type="ARBA" id="ARBA00023043"/>
    </source>
</evidence>
<dbReference type="PROSITE" id="PS50297">
    <property type="entry name" value="ANK_REP_REGION"/>
    <property type="match status" value="8"/>
</dbReference>
<protein>
    <submittedName>
        <fullName evidence="3">Uncharacterized protein</fullName>
    </submittedName>
</protein>
<dbReference type="PROSITE" id="PS50088">
    <property type="entry name" value="ANK_REPEAT"/>
    <property type="match status" value="9"/>
</dbReference>
<dbReference type="PANTHER" id="PTHR24173:SF74">
    <property type="entry name" value="ANKYRIN REPEAT DOMAIN-CONTAINING PROTEIN 16"/>
    <property type="match status" value="1"/>
</dbReference>
<dbReference type="SMART" id="SM00248">
    <property type="entry name" value="ANK"/>
    <property type="match status" value="10"/>
</dbReference>
<evidence type="ECO:0000313" key="3">
    <source>
        <dbReference type="EMBL" id="SVA82882.1"/>
    </source>
</evidence>
<organism evidence="3">
    <name type="scientific">marine metagenome</name>
    <dbReference type="NCBI Taxonomy" id="408172"/>
    <lineage>
        <taxon>unclassified sequences</taxon>
        <taxon>metagenomes</taxon>
        <taxon>ecological metagenomes</taxon>
    </lineage>
</organism>
<dbReference type="SUPFAM" id="SSF48403">
    <property type="entry name" value="Ankyrin repeat"/>
    <property type="match status" value="1"/>
</dbReference>
<dbReference type="EMBL" id="UINC01019557">
    <property type="protein sequence ID" value="SVA82882.1"/>
    <property type="molecule type" value="Genomic_DNA"/>
</dbReference>
<accession>A0A381Z1V9</accession>
<evidence type="ECO:0000256" key="1">
    <source>
        <dbReference type="ARBA" id="ARBA00022737"/>
    </source>
</evidence>
<feature type="non-terminal residue" evidence="3">
    <location>
        <position position="466"/>
    </location>
</feature>
<dbReference type="PANTHER" id="PTHR24173">
    <property type="entry name" value="ANKYRIN REPEAT CONTAINING"/>
    <property type="match status" value="1"/>
</dbReference>